<reference evidence="4 5" key="1">
    <citation type="submission" date="2016-07" db="EMBL/GenBank/DDBJ databases">
        <title>Genomic analysis of zinc-resistant bacterium Mucilaginibacter pedocola TBZ30.</title>
        <authorList>
            <person name="Huang J."/>
            <person name="Tang J."/>
        </authorList>
    </citation>
    <scope>NUCLEOTIDE SEQUENCE [LARGE SCALE GENOMIC DNA]</scope>
    <source>
        <strain evidence="4 5">TBZ30</strain>
    </source>
</reference>
<dbReference type="Proteomes" id="UP000189739">
    <property type="component" value="Unassembled WGS sequence"/>
</dbReference>
<feature type="transmembrane region" description="Helical" evidence="2">
    <location>
        <begin position="99"/>
        <end position="120"/>
    </location>
</feature>
<gene>
    <name evidence="4" type="ORF">BC343_02425</name>
</gene>
<feature type="coiled-coil region" evidence="1">
    <location>
        <begin position="137"/>
        <end position="164"/>
    </location>
</feature>
<proteinExistence type="predicted"/>
<organism evidence="4 5">
    <name type="scientific">Mucilaginibacter pedocola</name>
    <dbReference type="NCBI Taxonomy" id="1792845"/>
    <lineage>
        <taxon>Bacteria</taxon>
        <taxon>Pseudomonadati</taxon>
        <taxon>Bacteroidota</taxon>
        <taxon>Sphingobacteriia</taxon>
        <taxon>Sphingobacteriales</taxon>
        <taxon>Sphingobacteriaceae</taxon>
        <taxon>Mucilaginibacter</taxon>
    </lineage>
</organism>
<dbReference type="GO" id="GO:0016020">
    <property type="term" value="C:membrane"/>
    <property type="evidence" value="ECO:0007669"/>
    <property type="project" value="InterPro"/>
</dbReference>
<evidence type="ECO:0000313" key="5">
    <source>
        <dbReference type="Proteomes" id="UP000189739"/>
    </source>
</evidence>
<comment type="caution">
    <text evidence="4">The sequence shown here is derived from an EMBL/GenBank/DDBJ whole genome shotgun (WGS) entry which is preliminary data.</text>
</comment>
<keyword evidence="2" id="KW-1133">Transmembrane helix</keyword>
<feature type="transmembrane region" description="Helical" evidence="2">
    <location>
        <begin position="28"/>
        <end position="45"/>
    </location>
</feature>
<dbReference type="GO" id="GO:0000155">
    <property type="term" value="F:phosphorelay sensor kinase activity"/>
    <property type="evidence" value="ECO:0007669"/>
    <property type="project" value="InterPro"/>
</dbReference>
<evidence type="ECO:0000313" key="4">
    <source>
        <dbReference type="EMBL" id="OOQ61937.1"/>
    </source>
</evidence>
<keyword evidence="2" id="KW-0472">Membrane</keyword>
<feature type="domain" description="Signal transduction histidine kinase internal region" evidence="3">
    <location>
        <begin position="155"/>
        <end position="233"/>
    </location>
</feature>
<dbReference type="PANTHER" id="PTHR34220:SF7">
    <property type="entry name" value="SENSOR HISTIDINE KINASE YPDA"/>
    <property type="match status" value="1"/>
</dbReference>
<dbReference type="PANTHER" id="PTHR34220">
    <property type="entry name" value="SENSOR HISTIDINE KINASE YPDA"/>
    <property type="match status" value="1"/>
</dbReference>
<protein>
    <recommendedName>
        <fullName evidence="3">Signal transduction histidine kinase internal region domain-containing protein</fullName>
    </recommendedName>
</protein>
<dbReference type="AlphaFoldDB" id="A0A1S9PLW7"/>
<keyword evidence="2" id="KW-0812">Transmembrane</keyword>
<evidence type="ECO:0000259" key="3">
    <source>
        <dbReference type="Pfam" id="PF06580"/>
    </source>
</evidence>
<evidence type="ECO:0000256" key="1">
    <source>
        <dbReference type="SAM" id="Coils"/>
    </source>
</evidence>
<sequence>MGGWLLFIAYEIGFISLSTQTQLALKELVVYYALNITLFYVHALLIMPTGIASRRPYLLLPMLILAELLIYLLIKNQLDRWLSEPSITDRSSYLAIKRFLVYNTFRGIYISGIATLYWAIRRMIRFIRIAHISETEKLKVLKDKAELERDLIEAQNAHLRLQINPHFLFNTLNFIHNTYYKTAREASECIVLLAEILRFALEDQDKDGKILVSHEAEQIVNFIELNQVRYDHTLNLRFTTDGDLHRNRLIPLILLTLTENVFKHAYLKDQQHPATIHLSIDADHTLHFRTWNIKRQQSAVKRLRSLGIDNVIKRLDHYYPDQYQLTINNREDTYELHLTVHLC</sequence>
<dbReference type="Pfam" id="PF06580">
    <property type="entry name" value="His_kinase"/>
    <property type="match status" value="1"/>
</dbReference>
<dbReference type="InterPro" id="IPR010559">
    <property type="entry name" value="Sig_transdc_His_kin_internal"/>
</dbReference>
<keyword evidence="1" id="KW-0175">Coiled coil</keyword>
<dbReference type="EMBL" id="MBTF01000001">
    <property type="protein sequence ID" value="OOQ61937.1"/>
    <property type="molecule type" value="Genomic_DNA"/>
</dbReference>
<keyword evidence="5" id="KW-1185">Reference proteome</keyword>
<dbReference type="InterPro" id="IPR050640">
    <property type="entry name" value="Bact_2-comp_sensor_kinase"/>
</dbReference>
<dbReference type="STRING" id="1792845.BC343_02425"/>
<feature type="transmembrane region" description="Helical" evidence="2">
    <location>
        <begin position="57"/>
        <end position="74"/>
    </location>
</feature>
<accession>A0A1S9PLW7</accession>
<evidence type="ECO:0000256" key="2">
    <source>
        <dbReference type="SAM" id="Phobius"/>
    </source>
</evidence>
<name>A0A1S9PLW7_9SPHI</name>